<dbReference type="Proteomes" id="UP000006062">
    <property type="component" value="Chromosome"/>
</dbReference>
<proteinExistence type="predicted"/>
<gene>
    <name evidence="1" type="ordered locus">Thivi_2256</name>
</gene>
<dbReference type="Gene3D" id="3.10.129.10">
    <property type="entry name" value="Hotdog Thioesterase"/>
    <property type="match status" value="1"/>
</dbReference>
<dbReference type="STRING" id="765911.Thivi_2256"/>
<dbReference type="EMBL" id="CP003154">
    <property type="protein sequence ID" value="AFL74205.1"/>
    <property type="molecule type" value="Genomic_DNA"/>
</dbReference>
<dbReference type="HOGENOM" id="CLU_129359_0_0_6"/>
<protein>
    <submittedName>
        <fullName evidence="1">Putative 3-hydroxylacyl-(Acyl carrier protein) dehydratase</fullName>
    </submittedName>
</protein>
<accession>I3YB37</accession>
<dbReference type="Pfam" id="PF22817">
    <property type="entry name" value="ApeP-like"/>
    <property type="match status" value="1"/>
</dbReference>
<reference evidence="1 2" key="1">
    <citation type="submission" date="2012-06" db="EMBL/GenBank/DDBJ databases">
        <title>Complete sequence of Thiocystis violascens DSM 198.</title>
        <authorList>
            <consortium name="US DOE Joint Genome Institute"/>
            <person name="Lucas S."/>
            <person name="Han J."/>
            <person name="Lapidus A."/>
            <person name="Cheng J.-F."/>
            <person name="Goodwin L."/>
            <person name="Pitluck S."/>
            <person name="Peters L."/>
            <person name="Ovchinnikova G."/>
            <person name="Teshima H."/>
            <person name="Detter J.C."/>
            <person name="Han C."/>
            <person name="Tapia R."/>
            <person name="Land M."/>
            <person name="Hauser L."/>
            <person name="Kyrpides N."/>
            <person name="Ivanova N."/>
            <person name="Pagani I."/>
            <person name="Vogl K."/>
            <person name="Liu Z."/>
            <person name="Frigaard N.-U."/>
            <person name="Bryant D."/>
            <person name="Woyke T."/>
        </authorList>
    </citation>
    <scope>NUCLEOTIDE SEQUENCE [LARGE SCALE GENOMIC DNA]</scope>
    <source>
        <strain evidence="2">ATCC 17096 / DSM 198 / 6111</strain>
    </source>
</reference>
<organism evidence="1 2">
    <name type="scientific">Thiocystis violascens (strain ATCC 17096 / DSM 198 / 6111)</name>
    <name type="common">Chromatium violascens</name>
    <dbReference type="NCBI Taxonomy" id="765911"/>
    <lineage>
        <taxon>Bacteria</taxon>
        <taxon>Pseudomonadati</taxon>
        <taxon>Pseudomonadota</taxon>
        <taxon>Gammaproteobacteria</taxon>
        <taxon>Chromatiales</taxon>
        <taxon>Chromatiaceae</taxon>
        <taxon>Thiocystis</taxon>
    </lineage>
</organism>
<sequence length="147" mass="15374">MNRLDDLYAKLPHAGGMCLLEEVLAWDEQSILCATSSHRSLTNPLRCHAGLSAVHGVEYAAQAAAVHGVLSSALDGGPVLLLGAVRDLELTVPRLDGLTAPLMIAARLEARLGANASYRFALTADGLPCASGRITLMRGNLEDNASG</sequence>
<keyword evidence="2" id="KW-1185">Reference proteome</keyword>
<dbReference type="KEGG" id="tvi:Thivi_2256"/>
<dbReference type="SUPFAM" id="SSF54637">
    <property type="entry name" value="Thioesterase/thiol ester dehydrase-isomerase"/>
    <property type="match status" value="1"/>
</dbReference>
<dbReference type="AlphaFoldDB" id="I3YB37"/>
<dbReference type="OrthoDB" id="9800188at2"/>
<evidence type="ECO:0000313" key="2">
    <source>
        <dbReference type="Proteomes" id="UP000006062"/>
    </source>
</evidence>
<dbReference type="InterPro" id="IPR016776">
    <property type="entry name" value="ApeP-like_dehydratase"/>
</dbReference>
<dbReference type="InterPro" id="IPR029069">
    <property type="entry name" value="HotDog_dom_sf"/>
</dbReference>
<dbReference type="eggNOG" id="COG4706">
    <property type="taxonomic scope" value="Bacteria"/>
</dbReference>
<dbReference type="RefSeq" id="WP_014778652.1">
    <property type="nucleotide sequence ID" value="NC_018012.1"/>
</dbReference>
<name>I3YB37_THIV6</name>
<evidence type="ECO:0000313" key="1">
    <source>
        <dbReference type="EMBL" id="AFL74205.1"/>
    </source>
</evidence>